<dbReference type="PANTHER" id="PTHR30576">
    <property type="entry name" value="COLANIC BIOSYNTHESIS UDP-GLUCOSE LIPID CARRIER TRANSFERASE"/>
    <property type="match status" value="1"/>
</dbReference>
<protein>
    <submittedName>
        <fullName evidence="4">Putative transferase</fullName>
    </submittedName>
</protein>
<evidence type="ECO:0000259" key="3">
    <source>
        <dbReference type="Pfam" id="PF02397"/>
    </source>
</evidence>
<name>A0A7U3UTX7_9ACTN</name>
<feature type="region of interest" description="Disordered" evidence="2">
    <location>
        <begin position="331"/>
        <end position="357"/>
    </location>
</feature>
<feature type="compositionally biased region" description="Low complexity" evidence="2">
    <location>
        <begin position="234"/>
        <end position="243"/>
    </location>
</feature>
<reference evidence="4 5" key="3">
    <citation type="journal article" date="2011" name="Nat. Chem. Biol.">
        <title>Reveromycin A biosynthesis uses RevG and RevJ for stereospecific spiroacetal formation.</title>
        <authorList>
            <person name="Takahashi S."/>
            <person name="Toyoda A."/>
            <person name="Sekiyama Y."/>
            <person name="Takagi H."/>
            <person name="Nogawa T."/>
            <person name="Uramoto M."/>
            <person name="Suzuki R."/>
            <person name="Koshino H."/>
            <person name="Kumano T."/>
            <person name="Panthee S."/>
            <person name="Dairi T."/>
            <person name="Ishikawa J."/>
            <person name="Ikeda H."/>
            <person name="Sakaki Y."/>
            <person name="Osada H."/>
        </authorList>
    </citation>
    <scope>NUCLEOTIDE SEQUENCE [LARGE SCALE GENOMIC DNA]</scope>
    <source>
        <strain evidence="4 5">SN-593</strain>
    </source>
</reference>
<feature type="domain" description="Bacterial sugar transferase" evidence="3">
    <location>
        <begin position="375"/>
        <end position="556"/>
    </location>
</feature>
<feature type="compositionally biased region" description="Gly residues" evidence="2">
    <location>
        <begin position="337"/>
        <end position="352"/>
    </location>
</feature>
<dbReference type="InterPro" id="IPR003362">
    <property type="entry name" value="Bact_transf"/>
</dbReference>
<dbReference type="Pfam" id="PF02397">
    <property type="entry name" value="Bac_transf"/>
    <property type="match status" value="1"/>
</dbReference>
<evidence type="ECO:0000313" key="5">
    <source>
        <dbReference type="Proteomes" id="UP000595703"/>
    </source>
</evidence>
<reference evidence="4 5" key="4">
    <citation type="journal article" date="2020" name="Sci. Rep.">
        <title>beta-carboline chemical signals induce reveromycin production through a LuxR family regulator in Streptomyces sp. SN-593.</title>
        <authorList>
            <person name="Panthee S."/>
            <person name="Kito N."/>
            <person name="Hayashi T."/>
            <person name="Shimizu T."/>
            <person name="Ishikawa J."/>
            <person name="Hamamoto H."/>
            <person name="Osada H."/>
            <person name="Takahashi S."/>
        </authorList>
    </citation>
    <scope>NUCLEOTIDE SEQUENCE [LARGE SCALE GENOMIC DNA]</scope>
    <source>
        <strain evidence="4 5">SN-593</strain>
    </source>
</reference>
<proteinExistence type="inferred from homology"/>
<gene>
    <name evidence="4" type="ORF">RVR_4798</name>
</gene>
<organism evidence="4 5">
    <name type="scientific">Actinacidiphila reveromycinica</name>
    <dbReference type="NCBI Taxonomy" id="659352"/>
    <lineage>
        <taxon>Bacteria</taxon>
        <taxon>Bacillati</taxon>
        <taxon>Actinomycetota</taxon>
        <taxon>Actinomycetes</taxon>
        <taxon>Kitasatosporales</taxon>
        <taxon>Streptomycetaceae</taxon>
        <taxon>Actinacidiphila</taxon>
    </lineage>
</organism>
<evidence type="ECO:0000256" key="2">
    <source>
        <dbReference type="SAM" id="MobiDB-lite"/>
    </source>
</evidence>
<evidence type="ECO:0000256" key="1">
    <source>
        <dbReference type="ARBA" id="ARBA00006464"/>
    </source>
</evidence>
<sequence>MVPQPQARPASAGSPRKAVPGRHPVPGRRGDRQEAAPRASGAGRRLSPGGVLVAADCLAGLVGLCAVGPAGAPVLPAVLLCVLLAAHRRAGLYRPGLAPAALEEVPAIALGTVLAWGLAAAAGAATERHGALGWSELLDATALTGATALALRAFAHRLHRSRARRAPARTLVVGAAPGADHLAAALREHPEYGLAPVAVATAPHPHGPAGPDPVGTAFAAPAPALPLDQGACTPSADAAAPDRLPAPPSQGRAPVHGALDAAGPASRPPAPQAPGAAPAPVPRLTVTAAADIARAAVRDAVRHVVVVGPAGPAASAAAELLAARGCRIWQVDPEGQRPGGGPDGTGRPGRLGPGHLWGHPYRPFTDLPHRSPHGKRLLDVVLAGLALAAAAPVLAGCALAVRLADGPGVLFRQERIGLGGRPFTLLKFRTMRPADDHESATLWSIAHDDRTSAVGRLLRRTSLDELPQLWNVLRGDMSMVGPRPERPFYVQKFSAELPGYRDRHRMPAGITGLAQVSGLRGDTSIPDRARFDNHYIESWSLWQDVAIIVRTATSFFRFGGS</sequence>
<comment type="similarity">
    <text evidence="1">Belongs to the bacterial sugar transferase family.</text>
</comment>
<keyword evidence="4" id="KW-0808">Transferase</keyword>
<dbReference type="KEGG" id="arev:RVR_4798"/>
<dbReference type="PANTHER" id="PTHR30576:SF0">
    <property type="entry name" value="UNDECAPRENYL-PHOSPHATE N-ACETYLGALACTOSAMINYL 1-PHOSPHATE TRANSFERASE-RELATED"/>
    <property type="match status" value="1"/>
</dbReference>
<dbReference type="Proteomes" id="UP000595703">
    <property type="component" value="Chromosome"/>
</dbReference>
<feature type="compositionally biased region" description="Low complexity" evidence="2">
    <location>
        <begin position="212"/>
        <end position="227"/>
    </location>
</feature>
<feature type="compositionally biased region" description="Pro residues" evidence="2">
    <location>
        <begin position="266"/>
        <end position="280"/>
    </location>
</feature>
<dbReference type="AlphaFoldDB" id="A0A7U3UTX7"/>
<dbReference type="EMBL" id="AP018365">
    <property type="protein sequence ID" value="BBA98566.1"/>
    <property type="molecule type" value="Genomic_DNA"/>
</dbReference>
<keyword evidence="5" id="KW-1185">Reference proteome</keyword>
<accession>A0A7U3UTX7</accession>
<evidence type="ECO:0000313" key="4">
    <source>
        <dbReference type="EMBL" id="BBA98566.1"/>
    </source>
</evidence>
<feature type="region of interest" description="Disordered" evidence="2">
    <location>
        <begin position="1"/>
        <end position="45"/>
    </location>
</feature>
<feature type="region of interest" description="Disordered" evidence="2">
    <location>
        <begin position="203"/>
        <end position="280"/>
    </location>
</feature>
<reference evidence="4 5" key="1">
    <citation type="journal article" date="2010" name="J. Bacteriol.">
        <title>Biochemical characterization of a novel indole prenyltransferase from Streptomyces sp. SN-593.</title>
        <authorList>
            <person name="Takahashi S."/>
            <person name="Takagi H."/>
            <person name="Toyoda A."/>
            <person name="Uramoto M."/>
            <person name="Nogawa T."/>
            <person name="Ueki M."/>
            <person name="Sakaki Y."/>
            <person name="Osada H."/>
        </authorList>
    </citation>
    <scope>NUCLEOTIDE SEQUENCE [LARGE SCALE GENOMIC DNA]</scope>
    <source>
        <strain evidence="4 5">SN-593</strain>
    </source>
</reference>
<reference evidence="4 5" key="2">
    <citation type="journal article" date="2011" name="J. Antibiot.">
        <title>Furaquinocins I and J: novel polyketide isoprenoid hybrid compounds from Streptomyces reveromyceticus SN-593.</title>
        <authorList>
            <person name="Panthee S."/>
            <person name="Takahashi S."/>
            <person name="Takagi H."/>
            <person name="Nogawa T."/>
            <person name="Oowada E."/>
            <person name="Uramoto M."/>
            <person name="Osada H."/>
        </authorList>
    </citation>
    <scope>NUCLEOTIDE SEQUENCE [LARGE SCALE GENOMIC DNA]</scope>
    <source>
        <strain evidence="4 5">SN-593</strain>
    </source>
</reference>
<dbReference type="GO" id="GO:0016780">
    <property type="term" value="F:phosphotransferase activity, for other substituted phosphate groups"/>
    <property type="evidence" value="ECO:0007669"/>
    <property type="project" value="TreeGrafter"/>
</dbReference>